<evidence type="ECO:0000313" key="3">
    <source>
        <dbReference type="Proteomes" id="UP000298663"/>
    </source>
</evidence>
<feature type="region of interest" description="Disordered" evidence="1">
    <location>
        <begin position="18"/>
        <end position="37"/>
    </location>
</feature>
<keyword evidence="3" id="KW-1185">Reference proteome</keyword>
<comment type="caution">
    <text evidence="2">The sequence shown here is derived from an EMBL/GenBank/DDBJ whole genome shotgun (WGS) entry which is preliminary data.</text>
</comment>
<protein>
    <submittedName>
        <fullName evidence="2">Uncharacterized protein</fullName>
    </submittedName>
</protein>
<gene>
    <name evidence="2" type="ORF">L596_008781</name>
</gene>
<evidence type="ECO:0000313" key="2">
    <source>
        <dbReference type="EMBL" id="TKR94506.1"/>
    </source>
</evidence>
<reference evidence="2 3" key="1">
    <citation type="journal article" date="2015" name="Genome Biol.">
        <title>Comparative genomics of Steinernema reveals deeply conserved gene regulatory networks.</title>
        <authorList>
            <person name="Dillman A.R."/>
            <person name="Macchietto M."/>
            <person name="Porter C.F."/>
            <person name="Rogers A."/>
            <person name="Williams B."/>
            <person name="Antoshechkin I."/>
            <person name="Lee M.M."/>
            <person name="Goodwin Z."/>
            <person name="Lu X."/>
            <person name="Lewis E.E."/>
            <person name="Goodrich-Blair H."/>
            <person name="Stock S.P."/>
            <person name="Adams B.J."/>
            <person name="Sternberg P.W."/>
            <person name="Mortazavi A."/>
        </authorList>
    </citation>
    <scope>NUCLEOTIDE SEQUENCE [LARGE SCALE GENOMIC DNA]</scope>
    <source>
        <strain evidence="2 3">ALL</strain>
    </source>
</reference>
<proteinExistence type="predicted"/>
<organism evidence="2 3">
    <name type="scientific">Steinernema carpocapsae</name>
    <name type="common">Entomopathogenic nematode</name>
    <dbReference type="NCBI Taxonomy" id="34508"/>
    <lineage>
        <taxon>Eukaryota</taxon>
        <taxon>Metazoa</taxon>
        <taxon>Ecdysozoa</taxon>
        <taxon>Nematoda</taxon>
        <taxon>Chromadorea</taxon>
        <taxon>Rhabditida</taxon>
        <taxon>Tylenchina</taxon>
        <taxon>Panagrolaimomorpha</taxon>
        <taxon>Strongyloidoidea</taxon>
        <taxon>Steinernematidae</taxon>
        <taxon>Steinernema</taxon>
    </lineage>
</organism>
<accession>A0A4U5PDS5</accession>
<sequence length="85" mass="9760">MFRTTKLLELMTLSASKKTRAEPGIDPGTSRTLSENHTTRPLSHISLTTQQWLRLRCTRLIQKTLLKCVNRNRSDPSVAKKRKRG</sequence>
<evidence type="ECO:0000256" key="1">
    <source>
        <dbReference type="SAM" id="MobiDB-lite"/>
    </source>
</evidence>
<name>A0A4U5PDS5_STECR</name>
<dbReference type="AlphaFoldDB" id="A0A4U5PDS5"/>
<dbReference type="OrthoDB" id="10067717at2759"/>
<dbReference type="Proteomes" id="UP000298663">
    <property type="component" value="Unassembled WGS sequence"/>
</dbReference>
<dbReference type="EMBL" id="AZBU02000002">
    <property type="protein sequence ID" value="TKR94506.1"/>
    <property type="molecule type" value="Genomic_DNA"/>
</dbReference>
<reference evidence="2 3" key="2">
    <citation type="journal article" date="2019" name="G3 (Bethesda)">
        <title>Hybrid Assembly of the Genome of the Entomopathogenic Nematode Steinernema carpocapsae Identifies the X-Chromosome.</title>
        <authorList>
            <person name="Serra L."/>
            <person name="Macchietto M."/>
            <person name="Macias-Munoz A."/>
            <person name="McGill C.J."/>
            <person name="Rodriguez I.M."/>
            <person name="Rodriguez B."/>
            <person name="Murad R."/>
            <person name="Mortazavi A."/>
        </authorList>
    </citation>
    <scope>NUCLEOTIDE SEQUENCE [LARGE SCALE GENOMIC DNA]</scope>
    <source>
        <strain evidence="2 3">ALL</strain>
    </source>
</reference>